<feature type="active site" description="Proton acceptor" evidence="2">
    <location>
        <position position="190"/>
    </location>
</feature>
<feature type="short sequence motif" description="GXGXXG" evidence="2">
    <location>
        <begin position="9"/>
        <end position="14"/>
    </location>
</feature>
<reference evidence="4 5" key="1">
    <citation type="submission" date="2018-12" db="EMBL/GenBank/DDBJ databases">
        <authorList>
            <consortium name="Pathogen Informatics"/>
        </authorList>
    </citation>
    <scope>NUCLEOTIDE SEQUENCE [LARGE SCALE GENOMIC DNA]</scope>
    <source>
        <strain evidence="4 5">NCTC11466</strain>
    </source>
</reference>
<organism evidence="4 5">
    <name type="scientific">Cedecea lapagei</name>
    <dbReference type="NCBI Taxonomy" id="158823"/>
    <lineage>
        <taxon>Bacteria</taxon>
        <taxon>Pseudomonadati</taxon>
        <taxon>Pseudomonadota</taxon>
        <taxon>Gammaproteobacteria</taxon>
        <taxon>Enterobacterales</taxon>
        <taxon>Enterobacteriaceae</taxon>
        <taxon>Cedecea</taxon>
    </lineage>
</organism>
<keyword evidence="5" id="KW-1185">Reference proteome</keyword>
<dbReference type="InterPro" id="IPR016035">
    <property type="entry name" value="Acyl_Trfase/lysoPLipase"/>
</dbReference>
<keyword evidence="1 2" id="KW-0443">Lipid metabolism</keyword>
<dbReference type="PROSITE" id="PS51635">
    <property type="entry name" value="PNPLA"/>
    <property type="match status" value="1"/>
</dbReference>
<sequence>MSKALVLSGGGAVGVAWETGVVFGLARGGVDLRDANFVTGTSAGSSVGARVAAGQDLESVVAFYRDMGRKLAANAMPRMGPTDEELGAVMGKIADTLTGDGTPEARRAKLGQFALAAPAAPEEVLLERFADLKDVAWPPSYHCPTIDAETGEWVVWDSTSGVGLDRGIASSCCVPGLSAPITINGRRYIDGGFRSPTSADLAKGNDLVLVISLVDRSAQTGAFAQMGFGAQLERELQYLRDSGSEVLMFEADSYSKAAIGINPMDSSKAPAALEAGIRQGETEASRIGAFWNSL</sequence>
<evidence type="ECO:0000256" key="1">
    <source>
        <dbReference type="ARBA" id="ARBA00023098"/>
    </source>
</evidence>
<dbReference type="Pfam" id="PF01734">
    <property type="entry name" value="Patatin"/>
    <property type="match status" value="1"/>
</dbReference>
<dbReference type="OrthoDB" id="2339873at2"/>
<keyword evidence="2" id="KW-0378">Hydrolase</keyword>
<evidence type="ECO:0000256" key="2">
    <source>
        <dbReference type="PROSITE-ProRule" id="PRU01161"/>
    </source>
</evidence>
<feature type="short sequence motif" description="GXSXG" evidence="2">
    <location>
        <begin position="40"/>
        <end position="44"/>
    </location>
</feature>
<dbReference type="GO" id="GO:0016787">
    <property type="term" value="F:hydrolase activity"/>
    <property type="evidence" value="ECO:0007669"/>
    <property type="project" value="UniProtKB-UniRule"/>
</dbReference>
<evidence type="ECO:0000259" key="3">
    <source>
        <dbReference type="PROSITE" id="PS51635"/>
    </source>
</evidence>
<feature type="active site" description="Nucleophile" evidence="2">
    <location>
        <position position="42"/>
    </location>
</feature>
<evidence type="ECO:0000313" key="5">
    <source>
        <dbReference type="Proteomes" id="UP000274122"/>
    </source>
</evidence>
<evidence type="ECO:0000313" key="4">
    <source>
        <dbReference type="EMBL" id="VEB97616.1"/>
    </source>
</evidence>
<protein>
    <submittedName>
        <fullName evidence="4">Patatin-like phospholipase</fullName>
    </submittedName>
</protein>
<feature type="short sequence motif" description="DGA/G" evidence="2">
    <location>
        <begin position="190"/>
        <end position="192"/>
    </location>
</feature>
<dbReference type="EMBL" id="LR134201">
    <property type="protein sequence ID" value="VEB97616.1"/>
    <property type="molecule type" value="Genomic_DNA"/>
</dbReference>
<accession>A0A3S4J2W5</accession>
<dbReference type="Gene3D" id="3.40.1090.10">
    <property type="entry name" value="Cytosolic phospholipase A2 catalytic domain"/>
    <property type="match status" value="2"/>
</dbReference>
<proteinExistence type="predicted"/>
<dbReference type="KEGG" id="clap:NCTC11466_02252"/>
<dbReference type="Proteomes" id="UP000274122">
    <property type="component" value="Chromosome"/>
</dbReference>
<dbReference type="AlphaFoldDB" id="A0A3S4J2W5"/>
<dbReference type="GO" id="GO:0016042">
    <property type="term" value="P:lipid catabolic process"/>
    <property type="evidence" value="ECO:0007669"/>
    <property type="project" value="UniProtKB-UniRule"/>
</dbReference>
<dbReference type="InterPro" id="IPR002641">
    <property type="entry name" value="PNPLA_dom"/>
</dbReference>
<dbReference type="SUPFAM" id="SSF52151">
    <property type="entry name" value="FabD/lysophospholipase-like"/>
    <property type="match status" value="1"/>
</dbReference>
<name>A0A3S4J2W5_9ENTR</name>
<keyword evidence="2" id="KW-0442">Lipid degradation</keyword>
<feature type="domain" description="PNPLA" evidence="3">
    <location>
        <begin position="5"/>
        <end position="203"/>
    </location>
</feature>
<gene>
    <name evidence="4" type="ORF">NCTC11466_02252</name>
</gene>
<dbReference type="RefSeq" id="WP_126356260.1">
    <property type="nucleotide sequence ID" value="NZ_LR134201.1"/>
</dbReference>